<dbReference type="RefSeq" id="WP_168661172.1">
    <property type="nucleotide sequence ID" value="NZ_CP051180.1"/>
</dbReference>
<accession>A0A6H1UG67</accession>
<keyword evidence="1 2" id="KW-0732">Signal</keyword>
<evidence type="ECO:0000256" key="1">
    <source>
        <dbReference type="ARBA" id="ARBA00022729"/>
    </source>
</evidence>
<feature type="domain" description="Outer membrane protein beta-barrel" evidence="3">
    <location>
        <begin position="7"/>
        <end position="167"/>
    </location>
</feature>
<keyword evidence="5" id="KW-1185">Reference proteome</keyword>
<gene>
    <name evidence="4" type="ORF">HER31_13480</name>
</gene>
<dbReference type="AlphaFoldDB" id="A0A6H1UG67"/>
<proteinExistence type="predicted"/>
<name>A0A6H1UG67_9GAMM</name>
<dbReference type="EMBL" id="CP051180">
    <property type="protein sequence ID" value="QIZ77818.1"/>
    <property type="molecule type" value="Genomic_DNA"/>
</dbReference>
<protein>
    <submittedName>
        <fullName evidence="4">Porin family protein</fullName>
    </submittedName>
</protein>
<feature type="signal peptide" evidence="2">
    <location>
        <begin position="1"/>
        <end position="19"/>
    </location>
</feature>
<sequence length="209" mass="22539">MRQGVVAAIATLLSGSALAAEPNYFIAPMYGMSFGGEFDTTDEVEGERTDVGDLEIDSDSHVGFMIGRELDDPGNVYLLYSKQSTSFKTGSFGPSNGVDLDVSYLHFGGSLYFPNGDFVPYVTASVGVTEFKPDGDYSSEYAFSMGLGLGARYNITRNIGIYADARSFFSGYESSSDLVCFDQDGQCKLRLEADAIVQGQVNIGLLARF</sequence>
<dbReference type="Pfam" id="PF13505">
    <property type="entry name" value="OMP_b-brl"/>
    <property type="match status" value="1"/>
</dbReference>
<feature type="chain" id="PRO_5026220303" evidence="2">
    <location>
        <begin position="20"/>
        <end position="209"/>
    </location>
</feature>
<organism evidence="4 5">
    <name type="scientific">Ferrimonas lipolytica</name>
    <dbReference type="NCBI Taxonomy" id="2724191"/>
    <lineage>
        <taxon>Bacteria</taxon>
        <taxon>Pseudomonadati</taxon>
        <taxon>Pseudomonadota</taxon>
        <taxon>Gammaproteobacteria</taxon>
        <taxon>Alteromonadales</taxon>
        <taxon>Ferrimonadaceae</taxon>
        <taxon>Ferrimonas</taxon>
    </lineage>
</organism>
<evidence type="ECO:0000259" key="3">
    <source>
        <dbReference type="Pfam" id="PF13505"/>
    </source>
</evidence>
<reference evidence="4 5" key="1">
    <citation type="submission" date="2020-04" db="EMBL/GenBank/DDBJ databases">
        <title>Ferrimonas sp. S7 isolated from sea water.</title>
        <authorList>
            <person name="Bae S.S."/>
            <person name="Baek K."/>
        </authorList>
    </citation>
    <scope>NUCLEOTIDE SEQUENCE [LARGE SCALE GENOMIC DNA]</scope>
    <source>
        <strain evidence="4 5">S7</strain>
    </source>
</reference>
<dbReference type="InterPro" id="IPR011250">
    <property type="entry name" value="OMP/PagP_B-barrel"/>
</dbReference>
<evidence type="ECO:0000256" key="2">
    <source>
        <dbReference type="SAM" id="SignalP"/>
    </source>
</evidence>
<dbReference type="Proteomes" id="UP000501602">
    <property type="component" value="Chromosome"/>
</dbReference>
<evidence type="ECO:0000313" key="4">
    <source>
        <dbReference type="EMBL" id="QIZ77818.1"/>
    </source>
</evidence>
<dbReference type="SUPFAM" id="SSF56925">
    <property type="entry name" value="OMPA-like"/>
    <property type="match status" value="1"/>
</dbReference>
<dbReference type="Gene3D" id="2.40.160.20">
    <property type="match status" value="1"/>
</dbReference>
<dbReference type="KEGG" id="fes:HER31_13480"/>
<evidence type="ECO:0000313" key="5">
    <source>
        <dbReference type="Proteomes" id="UP000501602"/>
    </source>
</evidence>
<dbReference type="InterPro" id="IPR027385">
    <property type="entry name" value="Beta-barrel_OMP"/>
</dbReference>